<gene>
    <name evidence="2" type="ORF">O181_114759</name>
</gene>
<feature type="compositionally biased region" description="Low complexity" evidence="1">
    <location>
        <begin position="76"/>
        <end position="92"/>
    </location>
</feature>
<keyword evidence="3" id="KW-1185">Reference proteome</keyword>
<proteinExistence type="predicted"/>
<reference evidence="2" key="1">
    <citation type="submission" date="2021-03" db="EMBL/GenBank/DDBJ databases">
        <title>Draft genome sequence of rust myrtle Austropuccinia psidii MF-1, a brazilian biotype.</title>
        <authorList>
            <person name="Quecine M.C."/>
            <person name="Pachon D.M.R."/>
            <person name="Bonatelli M.L."/>
            <person name="Correr F.H."/>
            <person name="Franceschini L.M."/>
            <person name="Leite T.F."/>
            <person name="Margarido G.R.A."/>
            <person name="Almeida C.A."/>
            <person name="Ferrarezi J.A."/>
            <person name="Labate C.A."/>
        </authorList>
    </citation>
    <scope>NUCLEOTIDE SEQUENCE</scope>
    <source>
        <strain evidence="2">MF-1</strain>
    </source>
</reference>
<dbReference type="AlphaFoldDB" id="A0A9Q3PUY1"/>
<evidence type="ECO:0000313" key="2">
    <source>
        <dbReference type="EMBL" id="MBW0575044.1"/>
    </source>
</evidence>
<dbReference type="Proteomes" id="UP000765509">
    <property type="component" value="Unassembled WGS sequence"/>
</dbReference>
<feature type="region of interest" description="Disordered" evidence="1">
    <location>
        <begin position="68"/>
        <end position="101"/>
    </location>
</feature>
<accession>A0A9Q3PUY1</accession>
<dbReference type="EMBL" id="AVOT02095463">
    <property type="protein sequence ID" value="MBW0575044.1"/>
    <property type="molecule type" value="Genomic_DNA"/>
</dbReference>
<protein>
    <submittedName>
        <fullName evidence="2">Uncharacterized protein</fullName>
    </submittedName>
</protein>
<organism evidence="2 3">
    <name type="scientific">Austropuccinia psidii MF-1</name>
    <dbReference type="NCBI Taxonomy" id="1389203"/>
    <lineage>
        <taxon>Eukaryota</taxon>
        <taxon>Fungi</taxon>
        <taxon>Dikarya</taxon>
        <taxon>Basidiomycota</taxon>
        <taxon>Pucciniomycotina</taxon>
        <taxon>Pucciniomycetes</taxon>
        <taxon>Pucciniales</taxon>
        <taxon>Sphaerophragmiaceae</taxon>
        <taxon>Austropuccinia</taxon>
    </lineage>
</organism>
<evidence type="ECO:0000313" key="3">
    <source>
        <dbReference type="Proteomes" id="UP000765509"/>
    </source>
</evidence>
<comment type="caution">
    <text evidence="2">The sequence shown here is derived from an EMBL/GenBank/DDBJ whole genome shotgun (WGS) entry which is preliminary data.</text>
</comment>
<name>A0A9Q3PUY1_9BASI</name>
<sequence>MLNNVGEHKNKSFVYASQLLLQTDAELMELTDTTLQEVVYDQCPCFEQMYVIFGAEQNITGFNSFDSSLERKKENSNSNSSNSNSFSNSAKSSSEEGRSVNALVTINTGADQLNL</sequence>
<evidence type="ECO:0000256" key="1">
    <source>
        <dbReference type="SAM" id="MobiDB-lite"/>
    </source>
</evidence>